<organism evidence="2 3">
    <name type="scientific">Candidatus Aeolococcus gillhamiae</name>
    <dbReference type="NCBI Taxonomy" id="3127015"/>
    <lineage>
        <taxon>Bacteria</taxon>
        <taxon>Bacillati</taxon>
        <taxon>Candidatus Dormiibacterota</taxon>
        <taxon>Candidatus Dormibacteria</taxon>
        <taxon>Candidatus Aeolococcales</taxon>
        <taxon>Candidatus Aeolococcaceae</taxon>
        <taxon>Candidatus Aeolococcus</taxon>
    </lineage>
</organism>
<dbReference type="RefSeq" id="WP_337313599.1">
    <property type="nucleotide sequence ID" value="NZ_JAEKNS010000143.1"/>
</dbReference>
<dbReference type="Proteomes" id="UP000606991">
    <property type="component" value="Unassembled WGS sequence"/>
</dbReference>
<reference evidence="2 3" key="1">
    <citation type="submission" date="2020-10" db="EMBL/GenBank/DDBJ databases">
        <title>Ca. Dormibacterota MAGs.</title>
        <authorList>
            <person name="Montgomery K."/>
        </authorList>
    </citation>
    <scope>NUCLEOTIDE SEQUENCE [LARGE SCALE GENOMIC DNA]</scope>
    <source>
        <strain evidence="2">SC8812_S17_18</strain>
    </source>
</reference>
<evidence type="ECO:0000313" key="3">
    <source>
        <dbReference type="Proteomes" id="UP000606991"/>
    </source>
</evidence>
<feature type="region of interest" description="Disordered" evidence="1">
    <location>
        <begin position="1"/>
        <end position="28"/>
    </location>
</feature>
<evidence type="ECO:0000313" key="2">
    <source>
        <dbReference type="EMBL" id="MBJ7595986.1"/>
    </source>
</evidence>
<dbReference type="EMBL" id="JAEKNS010000143">
    <property type="protein sequence ID" value="MBJ7595986.1"/>
    <property type="molecule type" value="Genomic_DNA"/>
</dbReference>
<gene>
    <name evidence="2" type="ORF">JF886_14230</name>
</gene>
<sequence>MDRRTPALTPRPSTDRPRPSAGGGTAADPVERHLSALRVVPDITVPSATGGPAYRSVDHAAIAAVLHTRRSHVFATTVDQYQERETR</sequence>
<proteinExistence type="predicted"/>
<name>A0A934N4V6_9BACT</name>
<accession>A0A934N4V6</accession>
<comment type="caution">
    <text evidence="2">The sequence shown here is derived from an EMBL/GenBank/DDBJ whole genome shotgun (WGS) entry which is preliminary data.</text>
</comment>
<evidence type="ECO:0000256" key="1">
    <source>
        <dbReference type="SAM" id="MobiDB-lite"/>
    </source>
</evidence>
<protein>
    <submittedName>
        <fullName evidence="2">Uncharacterized protein</fullName>
    </submittedName>
</protein>
<dbReference type="AlphaFoldDB" id="A0A934N4V6"/>